<evidence type="ECO:0000313" key="1">
    <source>
        <dbReference type="EMBL" id="KAE9410049.1"/>
    </source>
</evidence>
<sequence length="106" mass="11644">MKPSAMFGILTSGIVTGSHEFLPEVQIDITDDNVGIPRYSVAVIGVTVQIYQDFEGAGINASSLSSIVLSFFGHRVYEEFSLAQLESTYRRYVLLASVRTSLQLSH</sequence>
<protein>
    <submittedName>
        <fullName evidence="1">Uncharacterized protein</fullName>
    </submittedName>
</protein>
<organism evidence="1 2">
    <name type="scientific">Gymnopus androsaceus JB14</name>
    <dbReference type="NCBI Taxonomy" id="1447944"/>
    <lineage>
        <taxon>Eukaryota</taxon>
        <taxon>Fungi</taxon>
        <taxon>Dikarya</taxon>
        <taxon>Basidiomycota</taxon>
        <taxon>Agaricomycotina</taxon>
        <taxon>Agaricomycetes</taxon>
        <taxon>Agaricomycetidae</taxon>
        <taxon>Agaricales</taxon>
        <taxon>Marasmiineae</taxon>
        <taxon>Omphalotaceae</taxon>
        <taxon>Gymnopus</taxon>
    </lineage>
</organism>
<dbReference type="EMBL" id="ML769386">
    <property type="protein sequence ID" value="KAE9410049.1"/>
    <property type="molecule type" value="Genomic_DNA"/>
</dbReference>
<dbReference type="Proteomes" id="UP000799118">
    <property type="component" value="Unassembled WGS sequence"/>
</dbReference>
<reference evidence="1" key="1">
    <citation type="journal article" date="2019" name="Environ. Microbiol.">
        <title>Fungal ecological strategies reflected in gene transcription - a case study of two litter decomposers.</title>
        <authorList>
            <person name="Barbi F."/>
            <person name="Kohler A."/>
            <person name="Barry K."/>
            <person name="Baskaran P."/>
            <person name="Daum C."/>
            <person name="Fauchery L."/>
            <person name="Ihrmark K."/>
            <person name="Kuo A."/>
            <person name="LaButti K."/>
            <person name="Lipzen A."/>
            <person name="Morin E."/>
            <person name="Grigoriev I.V."/>
            <person name="Henrissat B."/>
            <person name="Lindahl B."/>
            <person name="Martin F."/>
        </authorList>
    </citation>
    <scope>NUCLEOTIDE SEQUENCE</scope>
    <source>
        <strain evidence="1">JB14</strain>
    </source>
</reference>
<gene>
    <name evidence="1" type="ORF">BT96DRAFT_464324</name>
</gene>
<name>A0A6A4IHN3_9AGAR</name>
<accession>A0A6A4IHN3</accession>
<dbReference type="AlphaFoldDB" id="A0A6A4IHN3"/>
<keyword evidence="2" id="KW-1185">Reference proteome</keyword>
<proteinExistence type="predicted"/>
<evidence type="ECO:0000313" key="2">
    <source>
        <dbReference type="Proteomes" id="UP000799118"/>
    </source>
</evidence>